<evidence type="ECO:0000313" key="1">
    <source>
        <dbReference type="EMBL" id="CAI8006995.1"/>
    </source>
</evidence>
<feature type="non-terminal residue" evidence="1">
    <location>
        <position position="1"/>
    </location>
</feature>
<gene>
    <name evidence="1" type="ORF">GBAR_LOCUS5002</name>
</gene>
<evidence type="ECO:0000313" key="2">
    <source>
        <dbReference type="Proteomes" id="UP001174909"/>
    </source>
</evidence>
<sequence length="116" mass="12961">MGERLCIDDRIQVARYLTPLDREELEILGQLLGLSYATVTNHKNSSLAVYRSSILKAWLLKRDEVNEKGGPSWITLEAALRDELLGHAGIADEINRDHCKRVSLNSKASSKATLQT</sequence>
<name>A0AA35R8Y6_GEOBA</name>
<reference evidence="1" key="1">
    <citation type="submission" date="2023-03" db="EMBL/GenBank/DDBJ databases">
        <authorList>
            <person name="Steffen K."/>
            <person name="Cardenas P."/>
        </authorList>
    </citation>
    <scope>NUCLEOTIDE SEQUENCE</scope>
</reference>
<proteinExistence type="predicted"/>
<comment type="caution">
    <text evidence="1">The sequence shown here is derived from an EMBL/GenBank/DDBJ whole genome shotgun (WGS) entry which is preliminary data.</text>
</comment>
<keyword evidence="2" id="KW-1185">Reference proteome</keyword>
<dbReference type="AlphaFoldDB" id="A0AA35R8Y6"/>
<organism evidence="1 2">
    <name type="scientific">Geodia barretti</name>
    <name type="common">Barrett's horny sponge</name>
    <dbReference type="NCBI Taxonomy" id="519541"/>
    <lineage>
        <taxon>Eukaryota</taxon>
        <taxon>Metazoa</taxon>
        <taxon>Porifera</taxon>
        <taxon>Demospongiae</taxon>
        <taxon>Heteroscleromorpha</taxon>
        <taxon>Tetractinellida</taxon>
        <taxon>Astrophorina</taxon>
        <taxon>Geodiidae</taxon>
        <taxon>Geodia</taxon>
    </lineage>
</organism>
<protein>
    <submittedName>
        <fullName evidence="1">Uncharacterized protein</fullName>
    </submittedName>
</protein>
<dbReference type="Proteomes" id="UP001174909">
    <property type="component" value="Unassembled WGS sequence"/>
</dbReference>
<accession>A0AA35R8Y6</accession>
<dbReference type="EMBL" id="CASHTH010000739">
    <property type="protein sequence ID" value="CAI8006995.1"/>
    <property type="molecule type" value="Genomic_DNA"/>
</dbReference>